<keyword evidence="3" id="KW-0808">Transferase</keyword>
<organism evidence="3 4">
    <name type="scientific">Bacillus salipaludis</name>
    <dbReference type="NCBI Taxonomy" id="2547811"/>
    <lineage>
        <taxon>Bacteria</taxon>
        <taxon>Bacillati</taxon>
        <taxon>Bacillota</taxon>
        <taxon>Bacilli</taxon>
        <taxon>Bacillales</taxon>
        <taxon>Bacillaceae</taxon>
        <taxon>Bacillus</taxon>
    </lineage>
</organism>
<keyword evidence="5" id="KW-1185">Reference proteome</keyword>
<dbReference type="PANTHER" id="PTHR43591">
    <property type="entry name" value="METHYLTRANSFERASE"/>
    <property type="match status" value="1"/>
</dbReference>
<dbReference type="SUPFAM" id="SSF53335">
    <property type="entry name" value="S-adenosyl-L-methionine-dependent methyltransferases"/>
    <property type="match status" value="1"/>
</dbReference>
<dbReference type="GO" id="GO:0032259">
    <property type="term" value="P:methylation"/>
    <property type="evidence" value="ECO:0007669"/>
    <property type="project" value="UniProtKB-KW"/>
</dbReference>
<dbReference type="InterPro" id="IPR041698">
    <property type="entry name" value="Methyltransf_25"/>
</dbReference>
<dbReference type="CDD" id="cd02440">
    <property type="entry name" value="AdoMet_MTases"/>
    <property type="match status" value="1"/>
</dbReference>
<proteinExistence type="predicted"/>
<evidence type="ECO:0000313" key="5">
    <source>
        <dbReference type="Proteomes" id="UP001178888"/>
    </source>
</evidence>
<evidence type="ECO:0000259" key="1">
    <source>
        <dbReference type="Pfam" id="PF13649"/>
    </source>
</evidence>
<dbReference type="Gene3D" id="3.40.50.150">
    <property type="entry name" value="Vaccinia Virus protein VP39"/>
    <property type="match status" value="1"/>
</dbReference>
<dbReference type="Pfam" id="PF13649">
    <property type="entry name" value="Methyltransf_25"/>
    <property type="match status" value="1"/>
</dbReference>
<name>A0A4R5VU94_9BACI</name>
<dbReference type="EMBL" id="SMYO01000004">
    <property type="protein sequence ID" value="TDK62390.1"/>
    <property type="molecule type" value="Genomic_DNA"/>
</dbReference>
<evidence type="ECO:0000313" key="3">
    <source>
        <dbReference type="EMBL" id="TDK62390.1"/>
    </source>
</evidence>
<dbReference type="GO" id="GO:0008168">
    <property type="term" value="F:methyltransferase activity"/>
    <property type="evidence" value="ECO:0007669"/>
    <property type="project" value="UniProtKB-KW"/>
</dbReference>
<dbReference type="EMBL" id="JAVGVR010000001">
    <property type="protein sequence ID" value="MDQ6600147.1"/>
    <property type="molecule type" value="Genomic_DNA"/>
</dbReference>
<keyword evidence="3" id="KW-0489">Methyltransferase</keyword>
<dbReference type="InterPro" id="IPR029063">
    <property type="entry name" value="SAM-dependent_MTases_sf"/>
</dbReference>
<reference evidence="3 4" key="1">
    <citation type="submission" date="2019-03" db="EMBL/GenBank/DDBJ databases">
        <title>Bacillus niacini sp. nov. a Nicotinate-Metabolizing Mesophile Isolated from Soil.</title>
        <authorList>
            <person name="Zhang G."/>
        </authorList>
    </citation>
    <scope>NUCLEOTIDE SEQUENCE [LARGE SCALE GENOMIC DNA]</scope>
    <source>
        <strain evidence="3 4">WN066</strain>
    </source>
</reference>
<evidence type="ECO:0000313" key="4">
    <source>
        <dbReference type="Proteomes" id="UP000295132"/>
    </source>
</evidence>
<dbReference type="AlphaFoldDB" id="A0A4R5VU94"/>
<protein>
    <submittedName>
        <fullName evidence="3">Class I SAM-dependent methyltransferase</fullName>
        <ecNumber evidence="2">2.1.1.-</ecNumber>
    </submittedName>
</protein>
<dbReference type="Proteomes" id="UP000295132">
    <property type="component" value="Unassembled WGS sequence"/>
</dbReference>
<dbReference type="RefSeq" id="WP_133334107.1">
    <property type="nucleotide sequence ID" value="NZ_JAVGVR010000001.1"/>
</dbReference>
<evidence type="ECO:0000313" key="2">
    <source>
        <dbReference type="EMBL" id="MDQ6600147.1"/>
    </source>
</evidence>
<sequence length="259" mass="29301">MNKEFFNSIEKETYTKRPVDPQWMELVQSRANVSGKIAVDIGAGGGIYSVALAKLGAASVIGVDISENMIAGAKENCREYPQISFQVGTARESNLPGGTADVLLERALIHHLKNHQLPECFAEAKRILNENGVFIVQDRTIEDCSLAGSNEHIRGFFFEQYPELLKKDIARRHSADTINSYLTEAGFQHVEVLSFWENRKIYNTLDELKQEITLRKGRSILFELNDEQVQLLANGIGERVTKSFPLVEKERWTIWFARA</sequence>
<comment type="caution">
    <text evidence="3">The sequence shown here is derived from an EMBL/GenBank/DDBJ whole genome shotgun (WGS) entry which is preliminary data.</text>
</comment>
<dbReference type="EC" id="2.1.1.-" evidence="2"/>
<gene>
    <name evidence="3" type="ORF">E2K98_10090</name>
    <name evidence="2" type="ORF">RCG21_28145</name>
</gene>
<feature type="domain" description="Methyltransferase" evidence="1">
    <location>
        <begin position="39"/>
        <end position="132"/>
    </location>
</feature>
<dbReference type="Proteomes" id="UP001178888">
    <property type="component" value="Unassembled WGS sequence"/>
</dbReference>
<accession>A0A4R5VU94</accession>
<reference evidence="2" key="2">
    <citation type="submission" date="2023-08" db="EMBL/GenBank/DDBJ databases">
        <title>Nitrogen cycling bacteria in agricultural field soils.</title>
        <authorList>
            <person name="Jang J."/>
        </authorList>
    </citation>
    <scope>NUCLEOTIDE SEQUENCE</scope>
    <source>
        <strain evidence="2">PS3-36</strain>
    </source>
</reference>
<dbReference type="PANTHER" id="PTHR43591:SF110">
    <property type="entry name" value="RHODANESE DOMAIN-CONTAINING PROTEIN"/>
    <property type="match status" value="1"/>
</dbReference>